<comment type="caution">
    <text evidence="2">The sequence shown here is derived from an EMBL/GenBank/DDBJ whole genome shotgun (WGS) entry which is preliminary data.</text>
</comment>
<sequence length="318" mass="35891">MGAFPSEDVSDYRELPITTPPCWYRVHAQVMRAEALQKEESQKNASRQRQEKEARRKKRTQLKYQGLRRKLSSSHTGRTESLSKEPQQIAFDDPTPDGENTELQHEPKLNLASNVITESRIEALASAKSLFRKPSKIVAMIIETQEQGMSMGVRPTEDRSEPGKAESSHYRPVSTASYKTPSEEQPLEKEISVLKEDFRFNDDEELIIPELTALGKALALAVQLLEDIARKNRQTGLEPKSHEVFVFTCSPNVSNPIKEVSTKASENEDTPEDRLLEEIASKSQSLHSSGVQPQFRWLPAEPSIRGMVRILALVREAT</sequence>
<proteinExistence type="predicted"/>
<feature type="compositionally biased region" description="Basic and acidic residues" evidence="1">
    <location>
        <begin position="155"/>
        <end position="169"/>
    </location>
</feature>
<protein>
    <submittedName>
        <fullName evidence="2">Uncharacterized protein</fullName>
    </submittedName>
</protein>
<keyword evidence="3" id="KW-1185">Reference proteome</keyword>
<evidence type="ECO:0000313" key="2">
    <source>
        <dbReference type="EMBL" id="KAF2426474.1"/>
    </source>
</evidence>
<feature type="compositionally biased region" description="Basic residues" evidence="1">
    <location>
        <begin position="55"/>
        <end position="72"/>
    </location>
</feature>
<feature type="compositionally biased region" description="Basic and acidic residues" evidence="1">
    <location>
        <begin position="35"/>
        <end position="54"/>
    </location>
</feature>
<accession>A0A9P4TW00</accession>
<evidence type="ECO:0000313" key="3">
    <source>
        <dbReference type="Proteomes" id="UP000800235"/>
    </source>
</evidence>
<dbReference type="AlphaFoldDB" id="A0A9P4TW00"/>
<organism evidence="2 3">
    <name type="scientific">Tothia fuscella</name>
    <dbReference type="NCBI Taxonomy" id="1048955"/>
    <lineage>
        <taxon>Eukaryota</taxon>
        <taxon>Fungi</taxon>
        <taxon>Dikarya</taxon>
        <taxon>Ascomycota</taxon>
        <taxon>Pezizomycotina</taxon>
        <taxon>Dothideomycetes</taxon>
        <taxon>Pleosporomycetidae</taxon>
        <taxon>Venturiales</taxon>
        <taxon>Cylindrosympodiaceae</taxon>
        <taxon>Tothia</taxon>
    </lineage>
</organism>
<feature type="region of interest" description="Disordered" evidence="1">
    <location>
        <begin position="35"/>
        <end position="110"/>
    </location>
</feature>
<dbReference type="Proteomes" id="UP000800235">
    <property type="component" value="Unassembled WGS sequence"/>
</dbReference>
<feature type="region of interest" description="Disordered" evidence="1">
    <location>
        <begin position="149"/>
        <end position="187"/>
    </location>
</feature>
<dbReference type="EMBL" id="MU007064">
    <property type="protein sequence ID" value="KAF2426474.1"/>
    <property type="molecule type" value="Genomic_DNA"/>
</dbReference>
<reference evidence="2" key="1">
    <citation type="journal article" date="2020" name="Stud. Mycol.">
        <title>101 Dothideomycetes genomes: a test case for predicting lifestyles and emergence of pathogens.</title>
        <authorList>
            <person name="Haridas S."/>
            <person name="Albert R."/>
            <person name="Binder M."/>
            <person name="Bloem J."/>
            <person name="Labutti K."/>
            <person name="Salamov A."/>
            <person name="Andreopoulos B."/>
            <person name="Baker S."/>
            <person name="Barry K."/>
            <person name="Bills G."/>
            <person name="Bluhm B."/>
            <person name="Cannon C."/>
            <person name="Castanera R."/>
            <person name="Culley D."/>
            <person name="Daum C."/>
            <person name="Ezra D."/>
            <person name="Gonzalez J."/>
            <person name="Henrissat B."/>
            <person name="Kuo A."/>
            <person name="Liang C."/>
            <person name="Lipzen A."/>
            <person name="Lutzoni F."/>
            <person name="Magnuson J."/>
            <person name="Mondo S."/>
            <person name="Nolan M."/>
            <person name="Ohm R."/>
            <person name="Pangilinan J."/>
            <person name="Park H.-J."/>
            <person name="Ramirez L."/>
            <person name="Alfaro M."/>
            <person name="Sun H."/>
            <person name="Tritt A."/>
            <person name="Yoshinaga Y."/>
            <person name="Zwiers L.-H."/>
            <person name="Turgeon B."/>
            <person name="Goodwin S."/>
            <person name="Spatafora J."/>
            <person name="Crous P."/>
            <person name="Grigoriev I."/>
        </authorList>
    </citation>
    <scope>NUCLEOTIDE SEQUENCE</scope>
    <source>
        <strain evidence="2">CBS 130266</strain>
    </source>
</reference>
<gene>
    <name evidence="2" type="ORF">EJ08DRAFT_663232</name>
</gene>
<name>A0A9P4TW00_9PEZI</name>
<evidence type="ECO:0000256" key="1">
    <source>
        <dbReference type="SAM" id="MobiDB-lite"/>
    </source>
</evidence>